<proteinExistence type="predicted"/>
<dbReference type="Pfam" id="PF03235">
    <property type="entry name" value="GmrSD_N"/>
    <property type="match status" value="1"/>
</dbReference>
<accession>A0A1G5J4I3</accession>
<keyword evidence="3" id="KW-1185">Reference proteome</keyword>
<dbReference type="STRING" id="549386.SAMN02927923_02481"/>
<evidence type="ECO:0000313" key="3">
    <source>
        <dbReference type="Proteomes" id="UP000199569"/>
    </source>
</evidence>
<reference evidence="3" key="1">
    <citation type="submission" date="2016-10" db="EMBL/GenBank/DDBJ databases">
        <authorList>
            <person name="Varghese N."/>
            <person name="Submissions S."/>
        </authorList>
    </citation>
    <scope>NUCLEOTIDE SEQUENCE [LARGE SCALE GENOMIC DNA]</scope>
    <source>
        <strain evidence="3">CGMCC 1.7666</strain>
    </source>
</reference>
<dbReference type="AlphaFoldDB" id="A0A1G5J4I3"/>
<dbReference type="EMBL" id="FMVJ01000006">
    <property type="protein sequence ID" value="SCY82749.1"/>
    <property type="molecule type" value="Genomic_DNA"/>
</dbReference>
<name>A0A1G5J4I3_9HYPH</name>
<gene>
    <name evidence="2" type="ORF">SAMN02927923_02481</name>
</gene>
<dbReference type="OrthoDB" id="9798761at2"/>
<dbReference type="RefSeq" id="WP_091134791.1">
    <property type="nucleotide sequence ID" value="NZ_FMVJ01000006.1"/>
</dbReference>
<dbReference type="Proteomes" id="UP000199569">
    <property type="component" value="Unassembled WGS sequence"/>
</dbReference>
<protein>
    <recommendedName>
        <fullName evidence="1">GmrSD restriction endonucleases N-terminal domain-containing protein</fullName>
    </recommendedName>
</protein>
<sequence length="524" mass="59488">MDSLSIRELIDQVSRGQIRIPAFQRGFVWDAERVAYLMDSIYKKYPFGSLMFWRTKEQLKFDRDLGPFKLPEPKEDYPVDYVLDGQQRVTSIFGVFQTTIEQSDTSDWTDIYFDLTAEPTVQDSQFIALAPGDVQPGKHFPLKTLFDTTAYRAATQGLPDDIIKRIDEMQAVFKETKIPVQISKTEDKTTVAIIFERVNRQGVELDTLQLLSAWTWSEEFQLQDQFEELAEELAPFGFADVGGDTDLLLRCCSAILTGDASPKALMDLNGANVREKFDTVTNGVKYGVDYLRSHYSVQTLHNLPFTTLLVPIAVFFAVSGNREASYTGDQARIIDKWFWRSAFSKRYSSGVLRNLKTDIEQMAALRDGKQSSLGDFTFNIDEDFFKANSFGMGNVNTKTFLLMLAKQGPVSFISGNKINLETTLKAANRSEFHHMMPRDFLKKTKQDVYDDNILANICFLSRADNRKLGGQAPSKYRTMMPEDISDILQSAVTTENLFSDDYQTFVNERATALTKIAEHLCAKP</sequence>
<feature type="domain" description="GmrSD restriction endonucleases N-terminal" evidence="1">
    <location>
        <begin position="6"/>
        <end position="214"/>
    </location>
</feature>
<dbReference type="PANTHER" id="PTHR37292:SF2">
    <property type="entry name" value="DUF262 DOMAIN-CONTAINING PROTEIN"/>
    <property type="match status" value="1"/>
</dbReference>
<dbReference type="PANTHER" id="PTHR37292">
    <property type="entry name" value="VNG6097C"/>
    <property type="match status" value="1"/>
</dbReference>
<dbReference type="InterPro" id="IPR004919">
    <property type="entry name" value="GmrSD_N"/>
</dbReference>
<organism evidence="2 3">
    <name type="scientific">Microvirga guangxiensis</name>
    <dbReference type="NCBI Taxonomy" id="549386"/>
    <lineage>
        <taxon>Bacteria</taxon>
        <taxon>Pseudomonadati</taxon>
        <taxon>Pseudomonadota</taxon>
        <taxon>Alphaproteobacteria</taxon>
        <taxon>Hyphomicrobiales</taxon>
        <taxon>Methylobacteriaceae</taxon>
        <taxon>Microvirga</taxon>
    </lineage>
</organism>
<evidence type="ECO:0000259" key="1">
    <source>
        <dbReference type="Pfam" id="PF03235"/>
    </source>
</evidence>
<evidence type="ECO:0000313" key="2">
    <source>
        <dbReference type="EMBL" id="SCY82749.1"/>
    </source>
</evidence>